<feature type="region of interest" description="Disordered" evidence="1">
    <location>
        <begin position="308"/>
        <end position="342"/>
    </location>
</feature>
<organism evidence="2 3">
    <name type="scientific">Burkholderia thailandensis</name>
    <dbReference type="NCBI Taxonomy" id="57975"/>
    <lineage>
        <taxon>Bacteria</taxon>
        <taxon>Pseudomonadati</taxon>
        <taxon>Pseudomonadota</taxon>
        <taxon>Betaproteobacteria</taxon>
        <taxon>Burkholderiales</taxon>
        <taxon>Burkholderiaceae</taxon>
        <taxon>Burkholderia</taxon>
        <taxon>pseudomallei group</taxon>
    </lineage>
</organism>
<feature type="compositionally biased region" description="Basic and acidic residues" evidence="1">
    <location>
        <begin position="308"/>
        <end position="319"/>
    </location>
</feature>
<dbReference type="RefSeq" id="WP_050450829.1">
    <property type="nucleotide sequence ID" value="NZ_QXCT01000001.1"/>
</dbReference>
<gene>
    <name evidence="2" type="ORF">C7S16_6635</name>
</gene>
<sequence length="360" mass="38112">MQIDGGQQQDNGGGGAAELSLRQEIEKNVAELRDAQQPDASQRDAVAAASAAAATNAPSNPAPTDAANTAATNQADAAASVDDKAAATAATESKSKAPQSWNAAERVHWDKIPAEVQAVITRREEEAHRGITKLGQDAAFGQKLRDVINPYLPIIRAEGGDEAGAVRDLLQTAYVLRTANPEQKVQLFRQLAGQFGVDLSAAAQGVREVDPELAALRQELTQVRGYLANTEQQQHQQIQASAQEMIDAFAADPKNEFYEEVKPLMGQLLVSGRAQTMQDAYDQACWATASVRSTLMQRQQAEAEAKRAAEAKAKADAKRRAGGSVSGSPTAPVAATASAAGQNLSLRDELRANFRAATSS</sequence>
<feature type="compositionally biased region" description="Low complexity" evidence="1">
    <location>
        <begin position="1"/>
        <end position="10"/>
    </location>
</feature>
<dbReference type="AlphaFoldDB" id="A0AAW9CSB2"/>
<feature type="compositionally biased region" description="Low complexity" evidence="1">
    <location>
        <begin position="327"/>
        <end position="341"/>
    </location>
</feature>
<feature type="compositionally biased region" description="Low complexity" evidence="1">
    <location>
        <begin position="38"/>
        <end position="92"/>
    </location>
</feature>
<evidence type="ECO:0000313" key="2">
    <source>
        <dbReference type="EMBL" id="MDW9253252.1"/>
    </source>
</evidence>
<evidence type="ECO:0000313" key="3">
    <source>
        <dbReference type="Proteomes" id="UP001272137"/>
    </source>
</evidence>
<evidence type="ECO:0000256" key="1">
    <source>
        <dbReference type="SAM" id="MobiDB-lite"/>
    </source>
</evidence>
<feature type="compositionally biased region" description="Basic and acidic residues" evidence="1">
    <location>
        <begin position="21"/>
        <end position="36"/>
    </location>
</feature>
<feature type="region of interest" description="Disordered" evidence="1">
    <location>
        <begin position="1"/>
        <end position="104"/>
    </location>
</feature>
<accession>A0AAW9CSB2</accession>
<dbReference type="Proteomes" id="UP001272137">
    <property type="component" value="Unassembled WGS sequence"/>
</dbReference>
<comment type="caution">
    <text evidence="2">The sequence shown here is derived from an EMBL/GenBank/DDBJ whole genome shotgun (WGS) entry which is preliminary data.</text>
</comment>
<reference evidence="2" key="1">
    <citation type="submission" date="2018-08" db="EMBL/GenBank/DDBJ databases">
        <title>Identification of Burkholderia cepacia strains that express a Burkholderia pseudomallei-like capsular polysaccharide.</title>
        <authorList>
            <person name="Burtnick M.N."/>
            <person name="Vongsouvath M."/>
            <person name="Newton P."/>
            <person name="Wuthiekanun V."/>
            <person name="Limmathurotsakul D."/>
            <person name="Brett P.J."/>
            <person name="Chantratita N."/>
            <person name="Dance D.A."/>
        </authorList>
    </citation>
    <scope>NUCLEOTIDE SEQUENCE</scope>
    <source>
        <strain evidence="2">SBXCC001</strain>
    </source>
</reference>
<protein>
    <submittedName>
        <fullName evidence="2">Uncharacterized protein</fullName>
    </submittedName>
</protein>
<proteinExistence type="predicted"/>
<name>A0AAW9CSB2_BURTH</name>
<dbReference type="EMBL" id="QXCT01000001">
    <property type="protein sequence ID" value="MDW9253252.1"/>
    <property type="molecule type" value="Genomic_DNA"/>
</dbReference>